<dbReference type="SUPFAM" id="SSF63380">
    <property type="entry name" value="Riboflavin synthase domain-like"/>
    <property type="match status" value="1"/>
</dbReference>
<dbReference type="CDD" id="cd06193">
    <property type="entry name" value="siderophore_interacting"/>
    <property type="match status" value="1"/>
</dbReference>
<dbReference type="InterPro" id="IPR017938">
    <property type="entry name" value="Riboflavin_synthase-like_b-brl"/>
</dbReference>
<dbReference type="Proteomes" id="UP001500603">
    <property type="component" value="Unassembled WGS sequence"/>
</dbReference>
<keyword evidence="3" id="KW-1185">Reference proteome</keyword>
<comment type="caution">
    <text evidence="2">The sequence shown here is derived from an EMBL/GenBank/DDBJ whole genome shotgun (WGS) entry which is preliminary data.</text>
</comment>
<dbReference type="Gene3D" id="3.40.50.80">
    <property type="entry name" value="Nucleotide-binding domain of ferredoxin-NADP reductase (FNR) module"/>
    <property type="match status" value="1"/>
</dbReference>
<accession>A0ABP9JUI8</accession>
<dbReference type="InterPro" id="IPR039374">
    <property type="entry name" value="SIP_fam"/>
</dbReference>
<gene>
    <name evidence="2" type="ORF">GCM10023318_03950</name>
</gene>
<dbReference type="PANTHER" id="PTHR30157">
    <property type="entry name" value="FERRIC REDUCTASE, NADPH-DEPENDENT"/>
    <property type="match status" value="1"/>
</dbReference>
<evidence type="ECO:0000313" key="2">
    <source>
        <dbReference type="EMBL" id="GAA5043007.1"/>
    </source>
</evidence>
<dbReference type="InterPro" id="IPR017927">
    <property type="entry name" value="FAD-bd_FR_type"/>
</dbReference>
<evidence type="ECO:0000259" key="1">
    <source>
        <dbReference type="PROSITE" id="PS51384"/>
    </source>
</evidence>
<dbReference type="Gene3D" id="2.40.30.10">
    <property type="entry name" value="Translation factors"/>
    <property type="match status" value="1"/>
</dbReference>
<dbReference type="InterPro" id="IPR039261">
    <property type="entry name" value="FNR_nucleotide-bd"/>
</dbReference>
<sequence>MSALSTKPFHFFENVPVLRTEALSPSMVRIVFGGPELSGFNGGGRDQSLSLFLPGPDQDKPVVPVAEGEEWFTAWRATAPEQRAVMRAYTARAHRCASNGAGVDELDIDFVLHGDTGPATKWAATARPGDRVTILGPVEANNRSVAFRPPEHTDYVLIVADETALPAAASILASLPADTRVLCWLEVPADRDVCDLRTEAHADITWLVHGATARGRVLEAVRAADLPEGRPYAWIAGESKTVRDMRRHLVRDRGIAKSDITFRGYWRMGASEDDLLAE</sequence>
<feature type="domain" description="FAD-binding FR-type" evidence="1">
    <location>
        <begin position="10"/>
        <end position="150"/>
    </location>
</feature>
<dbReference type="RefSeq" id="WP_345493242.1">
    <property type="nucleotide sequence ID" value="NZ_BAABJM010000001.1"/>
</dbReference>
<dbReference type="InterPro" id="IPR007037">
    <property type="entry name" value="SIP_rossman_dom"/>
</dbReference>
<dbReference type="Pfam" id="PF08021">
    <property type="entry name" value="FAD_binding_9"/>
    <property type="match status" value="1"/>
</dbReference>
<proteinExistence type="predicted"/>
<dbReference type="EMBL" id="BAABJM010000001">
    <property type="protein sequence ID" value="GAA5043007.1"/>
    <property type="molecule type" value="Genomic_DNA"/>
</dbReference>
<dbReference type="PROSITE" id="PS51384">
    <property type="entry name" value="FAD_FR"/>
    <property type="match status" value="1"/>
</dbReference>
<reference evidence="3" key="1">
    <citation type="journal article" date="2019" name="Int. J. Syst. Evol. Microbiol.">
        <title>The Global Catalogue of Microorganisms (GCM) 10K type strain sequencing project: providing services to taxonomists for standard genome sequencing and annotation.</title>
        <authorList>
            <consortium name="The Broad Institute Genomics Platform"/>
            <consortium name="The Broad Institute Genome Sequencing Center for Infectious Disease"/>
            <person name="Wu L."/>
            <person name="Ma J."/>
        </authorList>
    </citation>
    <scope>NUCLEOTIDE SEQUENCE [LARGE SCALE GENOMIC DNA]</scope>
    <source>
        <strain evidence="3">JCM 18298</strain>
    </source>
</reference>
<protein>
    <submittedName>
        <fullName evidence="2">Siderophore-interacting protein</fullName>
    </submittedName>
</protein>
<dbReference type="InterPro" id="IPR013113">
    <property type="entry name" value="SIP_FAD-bd"/>
</dbReference>
<organism evidence="2 3">
    <name type="scientific">Nocardia callitridis</name>
    <dbReference type="NCBI Taxonomy" id="648753"/>
    <lineage>
        <taxon>Bacteria</taxon>
        <taxon>Bacillati</taxon>
        <taxon>Actinomycetota</taxon>
        <taxon>Actinomycetes</taxon>
        <taxon>Mycobacteriales</taxon>
        <taxon>Nocardiaceae</taxon>
        <taxon>Nocardia</taxon>
    </lineage>
</organism>
<evidence type="ECO:0000313" key="3">
    <source>
        <dbReference type="Proteomes" id="UP001500603"/>
    </source>
</evidence>
<dbReference type="Pfam" id="PF04954">
    <property type="entry name" value="SIP"/>
    <property type="match status" value="1"/>
</dbReference>
<dbReference type="PANTHER" id="PTHR30157:SF0">
    <property type="entry name" value="NADPH-DEPENDENT FERRIC-CHELATE REDUCTASE"/>
    <property type="match status" value="1"/>
</dbReference>
<name>A0ABP9JUI8_9NOCA</name>